<evidence type="ECO:0000256" key="1">
    <source>
        <dbReference type="ARBA" id="ARBA00004974"/>
    </source>
</evidence>
<name>A0ABU5K0I4_9BACI</name>
<dbReference type="InterPro" id="IPR029035">
    <property type="entry name" value="DHS-like_NAD/FAD-binding_dom"/>
</dbReference>
<dbReference type="NCBIfam" id="TIGR00118">
    <property type="entry name" value="acolac_lg"/>
    <property type="match status" value="1"/>
</dbReference>
<comment type="caution">
    <text evidence="16">The sequence shown here is derived from an EMBL/GenBank/DDBJ whole genome shotgun (WGS) entry which is preliminary data.</text>
</comment>
<evidence type="ECO:0000259" key="13">
    <source>
        <dbReference type="Pfam" id="PF00205"/>
    </source>
</evidence>
<feature type="domain" description="Thiamine pyrophosphate enzyme N-terminal TPP-binding" evidence="15">
    <location>
        <begin position="11"/>
        <end position="125"/>
    </location>
</feature>
<dbReference type="RefSeq" id="WP_374218722.1">
    <property type="nucleotide sequence ID" value="NZ_JAXOVW010000052.1"/>
</dbReference>
<keyword evidence="9 12" id="KW-0786">Thiamine pyrophosphate</keyword>
<dbReference type="NCBIfam" id="NF005824">
    <property type="entry name" value="PRK07710.1"/>
    <property type="match status" value="1"/>
</dbReference>
<evidence type="ECO:0000256" key="4">
    <source>
        <dbReference type="ARBA" id="ARBA00013145"/>
    </source>
</evidence>
<accession>A0ABU5K0I4</accession>
<dbReference type="Pfam" id="PF02775">
    <property type="entry name" value="TPP_enzyme_C"/>
    <property type="match status" value="1"/>
</dbReference>
<dbReference type="SUPFAM" id="SSF52518">
    <property type="entry name" value="Thiamin diphosphate-binding fold (THDP-binding)"/>
    <property type="match status" value="2"/>
</dbReference>
<dbReference type="SUPFAM" id="SSF52467">
    <property type="entry name" value="DHS-like NAD/FAD-binding domain"/>
    <property type="match status" value="1"/>
</dbReference>
<evidence type="ECO:0000256" key="8">
    <source>
        <dbReference type="ARBA" id="ARBA00022842"/>
    </source>
</evidence>
<dbReference type="InterPro" id="IPR045229">
    <property type="entry name" value="TPP_enz"/>
</dbReference>
<evidence type="ECO:0000256" key="9">
    <source>
        <dbReference type="ARBA" id="ARBA00023052"/>
    </source>
</evidence>
<comment type="pathway">
    <text evidence="2 12">Amino-acid biosynthesis; L-valine biosynthesis; L-valine from pyruvate: step 1/4.</text>
</comment>
<dbReference type="PANTHER" id="PTHR18968">
    <property type="entry name" value="THIAMINE PYROPHOSPHATE ENZYMES"/>
    <property type="match status" value="1"/>
</dbReference>
<organism evidence="16 17">
    <name type="scientific">Bacillus bingmayongensis</name>
    <dbReference type="NCBI Taxonomy" id="1150157"/>
    <lineage>
        <taxon>Bacteria</taxon>
        <taxon>Bacillati</taxon>
        <taxon>Bacillota</taxon>
        <taxon>Bacilli</taxon>
        <taxon>Bacillales</taxon>
        <taxon>Bacillaceae</taxon>
        <taxon>Bacillus</taxon>
    </lineage>
</organism>
<reference evidence="17" key="1">
    <citation type="submission" date="2023-11" db="EMBL/GenBank/DDBJ databases">
        <title>Genome Sequence of Bacillus pseudomycoides stain BUPM19.</title>
        <authorList>
            <person name="Farhat A."/>
        </authorList>
    </citation>
    <scope>NUCLEOTIDE SEQUENCE [LARGE SCALE GENOMIC DNA]</scope>
    <source>
        <strain evidence="17">BUPM19</strain>
    </source>
</reference>
<keyword evidence="10 12" id="KW-0100">Branched-chain amino acid biosynthesis</keyword>
<keyword evidence="17" id="KW-1185">Reference proteome</keyword>
<evidence type="ECO:0000256" key="3">
    <source>
        <dbReference type="ARBA" id="ARBA00007812"/>
    </source>
</evidence>
<evidence type="ECO:0000256" key="7">
    <source>
        <dbReference type="ARBA" id="ARBA00022723"/>
    </source>
</evidence>
<sequence length="566" mass="61588">MSSKTEEKMATGAQLLLEALEKEGVEVIFGYPGGAVLPLYDAIYDCEIPHILTRHEQGAIHAAEGYARVTGKPGVVIATSGPGATNVITGLADAMIDSLPLVVFTGQVATTLIGSDAFQEADIMGLTMPVTKHNYQVRRASDLPRIIKEAFHIAKTGRPGPVVIDLPKNMVVEKGERCSNVQMDLPGYQPNYEPNLLQINKLLQAIDVAEKPLILAGAGVLHAKATRELTDFARMYRIPVVHTLLGLGGFPPSDKLFLGMGGMHGSYTANMALYECDLLINIGARFDDRLTGNLEYFAKGATVAHIDIDPAEIGKNVPTEIPIVASAKHALEAMLSCKRGKENHSAWLSLLKSRKEQYPFSYDQGAEVIKPQAAIDMLHEITKGKAIVTTDVGQHQMWAAQYYPLEDPDNWVTSGGLGTMGFGFPAAIGAQIAKPNELVVAIVGDAGFQMTLQELSVLKEHSLPVKVLILNNEALGMVRQWQDEFYNQRYSHSLLPCQPDFVVLAKAYGIKGIRIENPLLAKDQLEEAIALQEPVVIDCRVLQSEKVMPMVAPGKGVHQMEGVEKR</sequence>
<evidence type="ECO:0000259" key="15">
    <source>
        <dbReference type="Pfam" id="PF02776"/>
    </source>
</evidence>
<keyword evidence="6 12" id="KW-0808">Transferase</keyword>
<dbReference type="InterPro" id="IPR000399">
    <property type="entry name" value="TPP-bd_CS"/>
</dbReference>
<dbReference type="CDD" id="cd02015">
    <property type="entry name" value="TPP_AHAS"/>
    <property type="match status" value="1"/>
</dbReference>
<evidence type="ECO:0000256" key="6">
    <source>
        <dbReference type="ARBA" id="ARBA00022679"/>
    </source>
</evidence>
<dbReference type="InterPro" id="IPR011766">
    <property type="entry name" value="TPP_enzyme_TPP-bd"/>
</dbReference>
<dbReference type="Gene3D" id="3.40.50.970">
    <property type="match status" value="2"/>
</dbReference>
<evidence type="ECO:0000259" key="14">
    <source>
        <dbReference type="Pfam" id="PF02775"/>
    </source>
</evidence>
<dbReference type="InterPro" id="IPR029061">
    <property type="entry name" value="THDP-binding"/>
</dbReference>
<dbReference type="InterPro" id="IPR012000">
    <property type="entry name" value="Thiamin_PyroP_enz_cen_dom"/>
</dbReference>
<dbReference type="InterPro" id="IPR012001">
    <property type="entry name" value="Thiamin_PyroP_enz_TPP-bd_dom"/>
</dbReference>
<dbReference type="InterPro" id="IPR012846">
    <property type="entry name" value="Acetolactate_synth_lsu"/>
</dbReference>
<dbReference type="Proteomes" id="UP001291930">
    <property type="component" value="Unassembled WGS sequence"/>
</dbReference>
<comment type="cofactor">
    <cofactor evidence="12">
        <name>thiamine diphosphate</name>
        <dbReference type="ChEBI" id="CHEBI:58937"/>
    </cofactor>
    <text evidence="12">Binds 1 thiamine pyrophosphate per subunit.</text>
</comment>
<gene>
    <name evidence="16" type="primary">ilvB</name>
    <name evidence="16" type="ORF">U2I54_19485</name>
</gene>
<keyword evidence="5 12" id="KW-0028">Amino-acid biosynthesis</keyword>
<comment type="catalytic activity">
    <reaction evidence="11 12">
        <text>2 pyruvate + H(+) = (2S)-2-acetolactate + CO2</text>
        <dbReference type="Rhea" id="RHEA:25249"/>
        <dbReference type="ChEBI" id="CHEBI:15361"/>
        <dbReference type="ChEBI" id="CHEBI:15378"/>
        <dbReference type="ChEBI" id="CHEBI:16526"/>
        <dbReference type="ChEBI" id="CHEBI:58476"/>
        <dbReference type="EC" id="2.2.1.6"/>
    </reaction>
</comment>
<dbReference type="Pfam" id="PF02776">
    <property type="entry name" value="TPP_enzyme_N"/>
    <property type="match status" value="1"/>
</dbReference>
<evidence type="ECO:0000256" key="5">
    <source>
        <dbReference type="ARBA" id="ARBA00022605"/>
    </source>
</evidence>
<dbReference type="Gene3D" id="3.40.50.1220">
    <property type="entry name" value="TPP-binding domain"/>
    <property type="match status" value="1"/>
</dbReference>
<keyword evidence="8 12" id="KW-0460">Magnesium</keyword>
<proteinExistence type="inferred from homology"/>
<protein>
    <recommendedName>
        <fullName evidence="4 12">Acetolactate synthase</fullName>
        <ecNumber evidence="4 12">2.2.1.6</ecNumber>
    </recommendedName>
</protein>
<evidence type="ECO:0000256" key="11">
    <source>
        <dbReference type="ARBA" id="ARBA00048670"/>
    </source>
</evidence>
<evidence type="ECO:0000313" key="17">
    <source>
        <dbReference type="Proteomes" id="UP001291930"/>
    </source>
</evidence>
<comment type="cofactor">
    <cofactor evidence="12">
        <name>Mg(2+)</name>
        <dbReference type="ChEBI" id="CHEBI:18420"/>
    </cofactor>
    <text evidence="12">Binds 1 Mg(2+) ion per subunit.</text>
</comment>
<comment type="pathway">
    <text evidence="1 12">Amino-acid biosynthesis; L-isoleucine biosynthesis; L-isoleucine from 2-oxobutanoate: step 1/4.</text>
</comment>
<dbReference type="InterPro" id="IPR039368">
    <property type="entry name" value="AHAS_TPP"/>
</dbReference>
<dbReference type="CDD" id="cd07035">
    <property type="entry name" value="TPP_PYR_POX_like"/>
    <property type="match status" value="1"/>
</dbReference>
<keyword evidence="7 12" id="KW-0479">Metal-binding</keyword>
<feature type="domain" description="Thiamine pyrophosphate enzyme central" evidence="13">
    <location>
        <begin position="199"/>
        <end position="334"/>
    </location>
</feature>
<dbReference type="PROSITE" id="PS00187">
    <property type="entry name" value="TPP_ENZYMES"/>
    <property type="match status" value="1"/>
</dbReference>
<evidence type="ECO:0000313" key="16">
    <source>
        <dbReference type="EMBL" id="MDZ5609184.1"/>
    </source>
</evidence>
<dbReference type="EMBL" id="JAXOVW010000052">
    <property type="protein sequence ID" value="MDZ5609184.1"/>
    <property type="molecule type" value="Genomic_DNA"/>
</dbReference>
<dbReference type="PANTHER" id="PTHR18968:SF13">
    <property type="entry name" value="ACETOLACTATE SYNTHASE CATALYTIC SUBUNIT, MITOCHONDRIAL"/>
    <property type="match status" value="1"/>
</dbReference>
<dbReference type="Pfam" id="PF00205">
    <property type="entry name" value="TPP_enzyme_M"/>
    <property type="match status" value="1"/>
</dbReference>
<evidence type="ECO:0000256" key="12">
    <source>
        <dbReference type="RuleBase" id="RU003591"/>
    </source>
</evidence>
<dbReference type="EC" id="2.2.1.6" evidence="4 12"/>
<feature type="domain" description="Thiamine pyrophosphate enzyme TPP-binding" evidence="14">
    <location>
        <begin position="391"/>
        <end position="539"/>
    </location>
</feature>
<evidence type="ECO:0000256" key="10">
    <source>
        <dbReference type="ARBA" id="ARBA00023304"/>
    </source>
</evidence>
<evidence type="ECO:0000256" key="2">
    <source>
        <dbReference type="ARBA" id="ARBA00005025"/>
    </source>
</evidence>
<comment type="similarity">
    <text evidence="3 12">Belongs to the TPP enzyme family.</text>
</comment>